<name>A0A4Q5L7U3_9BACT</name>
<keyword evidence="1" id="KW-0732">Signal</keyword>
<dbReference type="EMBL" id="SEWE01000047">
    <property type="protein sequence ID" value="RYU77649.1"/>
    <property type="molecule type" value="Genomic_DNA"/>
</dbReference>
<evidence type="ECO:0000313" key="2">
    <source>
        <dbReference type="EMBL" id="RYU77649.1"/>
    </source>
</evidence>
<dbReference type="AlphaFoldDB" id="A0A4Q5L7U3"/>
<feature type="chain" id="PRO_5020525673" evidence="1">
    <location>
        <begin position="25"/>
        <end position="642"/>
    </location>
</feature>
<organism evidence="2 3">
    <name type="scientific">Hymenobacter persicinus</name>
    <dbReference type="NCBI Taxonomy" id="2025506"/>
    <lineage>
        <taxon>Bacteria</taxon>
        <taxon>Pseudomonadati</taxon>
        <taxon>Bacteroidota</taxon>
        <taxon>Cytophagia</taxon>
        <taxon>Cytophagales</taxon>
        <taxon>Hymenobacteraceae</taxon>
        <taxon>Hymenobacter</taxon>
    </lineage>
</organism>
<dbReference type="Gene3D" id="2.60.120.1130">
    <property type="match status" value="1"/>
</dbReference>
<proteinExistence type="predicted"/>
<gene>
    <name evidence="2" type="ORF">EWM57_17460</name>
</gene>
<dbReference type="Gene3D" id="2.60.40.3140">
    <property type="match status" value="1"/>
</dbReference>
<dbReference type="RefSeq" id="WP_129922441.1">
    <property type="nucleotide sequence ID" value="NZ_SEWE01000047.1"/>
</dbReference>
<comment type="caution">
    <text evidence="2">The sequence shown here is derived from an EMBL/GenBank/DDBJ whole genome shotgun (WGS) entry which is preliminary data.</text>
</comment>
<feature type="signal peptide" evidence="1">
    <location>
        <begin position="1"/>
        <end position="24"/>
    </location>
</feature>
<keyword evidence="3" id="KW-1185">Reference proteome</keyword>
<accession>A0A4Q5L7U3</accession>
<dbReference type="Proteomes" id="UP000294155">
    <property type="component" value="Unassembled WGS sequence"/>
</dbReference>
<dbReference type="Gene3D" id="3.10.620.30">
    <property type="match status" value="1"/>
</dbReference>
<dbReference type="OrthoDB" id="98874at2"/>
<evidence type="ECO:0000313" key="3">
    <source>
        <dbReference type="Proteomes" id="UP000294155"/>
    </source>
</evidence>
<evidence type="ECO:0000256" key="1">
    <source>
        <dbReference type="SAM" id="SignalP"/>
    </source>
</evidence>
<sequence>MHSPLYRRVLLVVALAVGSFGARAQEAPGQFGKIKPQDFTVAKADTAQEAVIEFDQGRSRMEGGREGFQVTFVRTTRIRILRKAGYQWATVEVPLYRVGEKIERLRDVKGFTYNLVNGEVVKDKLAPDAIFKERTDEHHVRCRFTLPNVREGSIIEFSYIINSDFTFNLQGWQFQYPIPVRWSEYQTVIPGYFRYKQLTRGFLQPTLHEEKIVNYGTHLTWPSTGLMPPQEANISTQAVSERWVMQNVPAFKKEPFLTTAHDYISSIFFELNTVQYPNQKEQDVTGTWEQINESLNREETFGGRLKIGPLRQQAALLAAQYPDTLQRARAVMALVQRTVRHNDVNRIFTETTLHNAANVHQGGVAEVNLLLVQTLREAGLHASPVLLSTRDHGQILLDLPLLSQFNYVVAQVRLPGQPDALLDATAPVAPLGVLPERCLNGHGRLVADKPAEGRWVVLKPGQRFLQYTTAQLSVDERGALQGTVRFEHGGYAAQQAREELLAATPQTYVGRLQQQHPDWTISNTTFQHQQDLEQPLTLDLNLRIAGGEAPAATLYLPLLRQFTEAENPLRSEERFYPVSFGSAREQTAVVSLTLPAGYVVQELPAPLALTLPNGGGRFLFQATQTNPHSVQLTSRLQLLKAQ</sequence>
<protein>
    <submittedName>
        <fullName evidence="2">DUF3857 domain-containing protein</fullName>
    </submittedName>
</protein>
<reference evidence="2 3" key="1">
    <citation type="submission" date="2019-02" db="EMBL/GenBank/DDBJ databases">
        <title>Bacterial novel species isolated from soil.</title>
        <authorList>
            <person name="Jung H.-Y."/>
        </authorList>
    </citation>
    <scope>NUCLEOTIDE SEQUENCE [LARGE SCALE GENOMIC DNA]</scope>
    <source>
        <strain evidence="2 3">1-3-3-3</strain>
    </source>
</reference>